<sequence length="485" mass="55856">MAKRTSHPINLQFRNIIFSVLLLLIAPFCSAAEKTALELEQLELIDQQHQQFSAKFYREFSKHSAATPQVYQTVNALENSVENLLAQHKPVVATNTILNNLSMLKTNYDDVSVFNVIKVLLDNNEWQSANSLLIYIKEDGDLTLAANVAYILAQFYFERQSLEKALEYLDDTINELPNENYHHALLIKGIALQKLTRHRKAIVAYEKIPQTSKYYVSARLNMAIANIRQGWWTDGYNIVQAILKNPGVQKQDTTIDRLYLTLGYSFLKQEYYRNSRESFRNVGLNGPFTNRALLGIALTAANQKDYVGALNAVRILKQKNTFELVVDESHLLMPYFYEQLQQHTTASTGYTEAINYYQGRISEIQNILASDSLLSSLYKEVPLSNSRKDSFVINIGKNQIDFSSHYPGYFFKNYLMLQSFRPYLDDLNNKQLLADFNQLKAKYDTTINKMTTIILTQRIEHLSSYMDQSRFGLARLYDKNLVSQQ</sequence>
<name>A0A545U8R1_9GAMM</name>
<dbReference type="RefSeq" id="WP_142932779.1">
    <property type="nucleotide sequence ID" value="NZ_ML660167.1"/>
</dbReference>
<feature type="signal peptide" evidence="2">
    <location>
        <begin position="1"/>
        <end position="31"/>
    </location>
</feature>
<dbReference type="Proteomes" id="UP000315439">
    <property type="component" value="Unassembled WGS sequence"/>
</dbReference>
<protein>
    <submittedName>
        <fullName evidence="3">Tetratricopeptide repeat protein</fullName>
    </submittedName>
</protein>
<feature type="chain" id="PRO_5021706010" evidence="2">
    <location>
        <begin position="32"/>
        <end position="485"/>
    </location>
</feature>
<keyword evidence="2" id="KW-0732">Signal</keyword>
<keyword evidence="1" id="KW-0802">TPR repeat</keyword>
<dbReference type="PROSITE" id="PS50005">
    <property type="entry name" value="TPR"/>
    <property type="match status" value="1"/>
</dbReference>
<dbReference type="AlphaFoldDB" id="A0A545U8R1"/>
<dbReference type="InterPro" id="IPR011990">
    <property type="entry name" value="TPR-like_helical_dom_sf"/>
</dbReference>
<keyword evidence="4" id="KW-1185">Reference proteome</keyword>
<dbReference type="SUPFAM" id="SSF48452">
    <property type="entry name" value="TPR-like"/>
    <property type="match status" value="1"/>
</dbReference>
<evidence type="ECO:0000256" key="2">
    <source>
        <dbReference type="SAM" id="SignalP"/>
    </source>
</evidence>
<reference evidence="3 4" key="1">
    <citation type="submission" date="2019-07" db="EMBL/GenBank/DDBJ databases">
        <title>Draft genome for Aliikangiella sp. M105.</title>
        <authorList>
            <person name="Wang G."/>
        </authorList>
    </citation>
    <scope>NUCLEOTIDE SEQUENCE [LARGE SCALE GENOMIC DNA]</scope>
    <source>
        <strain evidence="3 4">M105</strain>
    </source>
</reference>
<dbReference type="OrthoDB" id="6382843at2"/>
<evidence type="ECO:0000313" key="3">
    <source>
        <dbReference type="EMBL" id="TQV85860.1"/>
    </source>
</evidence>
<dbReference type="Gene3D" id="1.25.40.10">
    <property type="entry name" value="Tetratricopeptide repeat domain"/>
    <property type="match status" value="2"/>
</dbReference>
<proteinExistence type="predicted"/>
<evidence type="ECO:0000256" key="1">
    <source>
        <dbReference type="PROSITE-ProRule" id="PRU00339"/>
    </source>
</evidence>
<dbReference type="EMBL" id="VIKS01000011">
    <property type="protein sequence ID" value="TQV85860.1"/>
    <property type="molecule type" value="Genomic_DNA"/>
</dbReference>
<organism evidence="3 4">
    <name type="scientific">Aliikangiella coralliicola</name>
    <dbReference type="NCBI Taxonomy" id="2592383"/>
    <lineage>
        <taxon>Bacteria</taxon>
        <taxon>Pseudomonadati</taxon>
        <taxon>Pseudomonadota</taxon>
        <taxon>Gammaproteobacteria</taxon>
        <taxon>Oceanospirillales</taxon>
        <taxon>Pleioneaceae</taxon>
        <taxon>Aliikangiella</taxon>
    </lineage>
</organism>
<evidence type="ECO:0000313" key="4">
    <source>
        <dbReference type="Proteomes" id="UP000315439"/>
    </source>
</evidence>
<dbReference type="Pfam" id="PF13432">
    <property type="entry name" value="TPR_16"/>
    <property type="match status" value="1"/>
</dbReference>
<accession>A0A545U8R1</accession>
<comment type="caution">
    <text evidence="3">The sequence shown here is derived from an EMBL/GenBank/DDBJ whole genome shotgun (WGS) entry which is preliminary data.</text>
</comment>
<gene>
    <name evidence="3" type="ORF">FLL46_18215</name>
</gene>
<feature type="repeat" description="TPR" evidence="1">
    <location>
        <begin position="146"/>
        <end position="179"/>
    </location>
</feature>
<dbReference type="InterPro" id="IPR019734">
    <property type="entry name" value="TPR_rpt"/>
</dbReference>